<reference evidence="1" key="1">
    <citation type="journal article" date="2014" name="Int. J. Syst. Evol. Microbiol.">
        <title>Complete genome sequence of Corynebacterium casei LMG S-19264T (=DSM 44701T), isolated from a smear-ripened cheese.</title>
        <authorList>
            <consortium name="US DOE Joint Genome Institute (JGI-PGF)"/>
            <person name="Walter F."/>
            <person name="Albersmeier A."/>
            <person name="Kalinowski J."/>
            <person name="Ruckert C."/>
        </authorList>
    </citation>
    <scope>NUCLEOTIDE SEQUENCE</scope>
    <source>
        <strain evidence="1">JCM 14359</strain>
    </source>
</reference>
<accession>A0A830ECF4</accession>
<dbReference type="InterPro" id="IPR015424">
    <property type="entry name" value="PyrdxlP-dep_Trfase"/>
</dbReference>
<dbReference type="SUPFAM" id="SSF53383">
    <property type="entry name" value="PLP-dependent transferases"/>
    <property type="match status" value="1"/>
</dbReference>
<comment type="caution">
    <text evidence="1">The sequence shown here is derived from an EMBL/GenBank/DDBJ whole genome shotgun (WGS) entry which is preliminary data.</text>
</comment>
<dbReference type="Proteomes" id="UP000653099">
    <property type="component" value="Unassembled WGS sequence"/>
</dbReference>
<dbReference type="Gene3D" id="3.90.1150.10">
    <property type="entry name" value="Aspartate Aminotransferase, domain 1"/>
    <property type="match status" value="1"/>
</dbReference>
<gene>
    <name evidence="1" type="ORF">GCM10008995_05220</name>
</gene>
<dbReference type="AlphaFoldDB" id="A0A830ECF4"/>
<organism evidence="1 2">
    <name type="scientific">Halobellus salinus</name>
    <dbReference type="NCBI Taxonomy" id="931585"/>
    <lineage>
        <taxon>Archaea</taxon>
        <taxon>Methanobacteriati</taxon>
        <taxon>Methanobacteriota</taxon>
        <taxon>Stenosarchaea group</taxon>
        <taxon>Halobacteria</taxon>
        <taxon>Halobacteriales</taxon>
        <taxon>Haloferacaceae</taxon>
        <taxon>Halobellus</taxon>
    </lineage>
</organism>
<dbReference type="EMBL" id="BMOC01000002">
    <property type="protein sequence ID" value="GGI98293.1"/>
    <property type="molecule type" value="Genomic_DNA"/>
</dbReference>
<dbReference type="InterPro" id="IPR015422">
    <property type="entry name" value="PyrdxlP-dep_Trfase_small"/>
</dbReference>
<keyword evidence="2" id="KW-1185">Reference proteome</keyword>
<dbReference type="OrthoDB" id="380897at2157"/>
<evidence type="ECO:0000313" key="1">
    <source>
        <dbReference type="EMBL" id="GGI98293.1"/>
    </source>
</evidence>
<evidence type="ECO:0000313" key="2">
    <source>
        <dbReference type="Proteomes" id="UP000653099"/>
    </source>
</evidence>
<name>A0A830ECF4_9EURY</name>
<protein>
    <submittedName>
        <fullName evidence="1">Uncharacterized protein</fullName>
    </submittedName>
</protein>
<proteinExistence type="predicted"/>
<reference evidence="1" key="2">
    <citation type="submission" date="2020-09" db="EMBL/GenBank/DDBJ databases">
        <authorList>
            <person name="Sun Q."/>
            <person name="Ohkuma M."/>
        </authorList>
    </citation>
    <scope>NUCLEOTIDE SEQUENCE</scope>
    <source>
        <strain evidence="1">JCM 14359</strain>
    </source>
</reference>
<sequence length="76" mass="7988">MAGGIPEERLPSPVDPESGPVTVNVNDPGAMVCRPAREGTVVRALPTPDAIHVSVHAANSRTEVDHLLDALEPAWT</sequence>